<dbReference type="InterPro" id="IPR053713">
    <property type="entry name" value="Bact_OM_Channel_sf"/>
</dbReference>
<evidence type="ECO:0008006" key="5">
    <source>
        <dbReference type="Google" id="ProtNLM"/>
    </source>
</evidence>
<organism evidence="3 4">
    <name type="scientific">Cetobacterium somerae ATCC BAA-474</name>
    <dbReference type="NCBI Taxonomy" id="1319815"/>
    <lineage>
        <taxon>Bacteria</taxon>
        <taxon>Fusobacteriati</taxon>
        <taxon>Fusobacteriota</taxon>
        <taxon>Fusobacteriia</taxon>
        <taxon>Fusobacteriales</taxon>
        <taxon>Fusobacteriaceae</taxon>
        <taxon>Cetobacterium</taxon>
    </lineage>
</organism>
<keyword evidence="1 2" id="KW-0732">Signal</keyword>
<dbReference type="InterPro" id="IPR036709">
    <property type="entry name" value="Autotransporte_beta_dom_sf"/>
</dbReference>
<protein>
    <recommendedName>
        <fullName evidence="5">Porin</fullName>
    </recommendedName>
</protein>
<gene>
    <name evidence="3" type="ORF">HMPREF0202_02212</name>
</gene>
<evidence type="ECO:0000313" key="3">
    <source>
        <dbReference type="EMBL" id="ERT67890.1"/>
    </source>
</evidence>
<reference evidence="3 4" key="1">
    <citation type="submission" date="2013-08" db="EMBL/GenBank/DDBJ databases">
        <authorList>
            <person name="Weinstock G."/>
            <person name="Sodergren E."/>
            <person name="Wylie T."/>
            <person name="Fulton L."/>
            <person name="Fulton R."/>
            <person name="Fronick C."/>
            <person name="O'Laughlin M."/>
            <person name="Godfrey J."/>
            <person name="Miner T."/>
            <person name="Herter B."/>
            <person name="Appelbaum E."/>
            <person name="Cordes M."/>
            <person name="Lek S."/>
            <person name="Wollam A."/>
            <person name="Pepin K.H."/>
            <person name="Palsikar V.B."/>
            <person name="Mitreva M."/>
            <person name="Wilson R.K."/>
        </authorList>
    </citation>
    <scope>NUCLEOTIDE SEQUENCE [LARGE SCALE GENOMIC DNA]</scope>
    <source>
        <strain evidence="3 4">ATCC BAA-474</strain>
    </source>
</reference>
<dbReference type="SUPFAM" id="SSF103515">
    <property type="entry name" value="Autotransporter"/>
    <property type="match status" value="1"/>
</dbReference>
<dbReference type="Proteomes" id="UP000017081">
    <property type="component" value="Unassembled WGS sequence"/>
</dbReference>
<evidence type="ECO:0000313" key="4">
    <source>
        <dbReference type="Proteomes" id="UP000017081"/>
    </source>
</evidence>
<dbReference type="HOGENOM" id="CLU_868006_0_0_0"/>
<dbReference type="RefSeq" id="WP_023051744.1">
    <property type="nucleotide sequence ID" value="NZ_CP173062.2"/>
</dbReference>
<dbReference type="AlphaFoldDB" id="U7V8M4"/>
<feature type="chain" id="PRO_5004689148" description="Porin" evidence="2">
    <location>
        <begin position="20"/>
        <end position="329"/>
    </location>
</feature>
<dbReference type="Gene3D" id="2.40.160.40">
    <property type="entry name" value="monomeric porin ompg"/>
    <property type="match status" value="1"/>
</dbReference>
<name>U7V8M4_9FUSO</name>
<dbReference type="eggNOG" id="ENOG502ZMJN">
    <property type="taxonomic scope" value="Bacteria"/>
</dbReference>
<comment type="caution">
    <text evidence="3">The sequence shown here is derived from an EMBL/GenBank/DDBJ whole genome shotgun (WGS) entry which is preliminary data.</text>
</comment>
<evidence type="ECO:0000256" key="1">
    <source>
        <dbReference type="ARBA" id="ARBA00022729"/>
    </source>
</evidence>
<evidence type="ECO:0000256" key="2">
    <source>
        <dbReference type="SAM" id="SignalP"/>
    </source>
</evidence>
<feature type="signal peptide" evidence="2">
    <location>
        <begin position="1"/>
        <end position="19"/>
    </location>
</feature>
<dbReference type="STRING" id="1319815.HMPREF0202_02212"/>
<dbReference type="EMBL" id="AXZF01000101">
    <property type="protein sequence ID" value="ERT67890.1"/>
    <property type="molecule type" value="Genomic_DNA"/>
</dbReference>
<proteinExistence type="predicted"/>
<keyword evidence="4" id="KW-1185">Reference proteome</keyword>
<accession>U7V8M4</accession>
<sequence length="329" mass="38310">MSKKIILLLASILSVGTFAATIEIGFENEQYDDKGTNNYNRSDVFMPYISGSFNPLDGTKLKIDFKYMYQDQYGKERAEGTNARFKTQRDRFEMFASGYSYKNGDFAFNPKVGFRYEQWSINDNSSSSQTKRNLSLRFFPDMNYKITSTTNLYLSGFTGPLFTETKQESRKDSGYKKGDLDTNYYYGDWYQEVQLIGVRQTLPNKDSIWASLYNEYKYLEHSAEYMRWQLRGGYNWGATDKLAINPFIRYDLHYEEKGKESSSLSGSNNGKTRDKDETRIGTTFSYKFDPTLTLVGEVYWQSAKNISFDGKKSDDKDRMFYKLGLRKAF</sequence>